<evidence type="ECO:0000256" key="1">
    <source>
        <dbReference type="ARBA" id="ARBA00022801"/>
    </source>
</evidence>
<dbReference type="RefSeq" id="WP_324669598.1">
    <property type="nucleotide sequence ID" value="NZ_CP141614.1"/>
</dbReference>
<dbReference type="SUPFAM" id="SSF56784">
    <property type="entry name" value="HAD-like"/>
    <property type="match status" value="1"/>
</dbReference>
<sequence>MRRTCAILFDVGDTLVGFPVPSWEEVDRASIGALRDALARPLADGTRLSGSPPSQDRLLEAFEQAVREYQARTAPRLLEMRALDVLRRTLHRVGIDVSEAALNGLERAWATPRLAIRRVFPEVGEVLAQLSGAGVRLGLISNIWISGPIVREHLDVLGLLRPFESVVLSSEVGLIKPHRLLFDVALSQLGVAPGEAWYVGDNPHADVAGAKAAGMGAVLVQRPDDGRPRPSPSGDFAPYDGPPPDLVIRDLREVLAVVERGTHGPAGGR</sequence>
<evidence type="ECO:0000256" key="2">
    <source>
        <dbReference type="SAM" id="MobiDB-lite"/>
    </source>
</evidence>
<reference evidence="4" key="1">
    <citation type="submission" date="2023-12" db="EMBL/GenBank/DDBJ databases">
        <title>Novel isolates from deep terrestrial aquifers shed light on the physiology and ecology of the class Limnochordia.</title>
        <authorList>
            <person name="Karnachuk O.V."/>
            <person name="Lukina A.P."/>
            <person name="Avakyan M.R."/>
            <person name="Kadnikov V."/>
            <person name="Begmatov S."/>
            <person name="Beletsky A.V."/>
            <person name="Mardanov A.V."/>
            <person name="Ravin N.V."/>
        </authorList>
    </citation>
    <scope>NUCLEOTIDE SEQUENCE [LARGE SCALE GENOMIC DNA]</scope>
    <source>
        <strain evidence="4">LN</strain>
    </source>
</reference>
<accession>A0ABZ1BQW9</accession>
<keyword evidence="1 3" id="KW-0378">Hydrolase</keyword>
<dbReference type="InterPro" id="IPR041492">
    <property type="entry name" value="HAD_2"/>
</dbReference>
<dbReference type="NCBIfam" id="TIGR01549">
    <property type="entry name" value="HAD-SF-IA-v1"/>
    <property type="match status" value="1"/>
</dbReference>
<dbReference type="PRINTS" id="PR00413">
    <property type="entry name" value="HADHALOGNASE"/>
</dbReference>
<dbReference type="InterPro" id="IPR051540">
    <property type="entry name" value="S-2-haloacid_dehalogenase"/>
</dbReference>
<dbReference type="GO" id="GO:0016787">
    <property type="term" value="F:hydrolase activity"/>
    <property type="evidence" value="ECO:0007669"/>
    <property type="project" value="UniProtKB-KW"/>
</dbReference>
<dbReference type="PANTHER" id="PTHR43316:SF3">
    <property type="entry name" value="HALOACID DEHALOGENASE, TYPE II (AFU_ORTHOLOGUE AFUA_2G07750)-RELATED"/>
    <property type="match status" value="1"/>
</dbReference>
<dbReference type="InterPro" id="IPR023214">
    <property type="entry name" value="HAD_sf"/>
</dbReference>
<dbReference type="Pfam" id="PF13419">
    <property type="entry name" value="HAD_2"/>
    <property type="match status" value="1"/>
</dbReference>
<proteinExistence type="predicted"/>
<dbReference type="EMBL" id="CP141614">
    <property type="protein sequence ID" value="WRP15205.1"/>
    <property type="molecule type" value="Genomic_DNA"/>
</dbReference>
<dbReference type="SFLD" id="SFLDG01129">
    <property type="entry name" value="C1.5:_HAD__Beta-PGM__Phosphata"/>
    <property type="match status" value="1"/>
</dbReference>
<dbReference type="Gene3D" id="3.40.50.1000">
    <property type="entry name" value="HAD superfamily/HAD-like"/>
    <property type="match status" value="1"/>
</dbReference>
<gene>
    <name evidence="3" type="ORF">VLY81_03270</name>
</gene>
<keyword evidence="4" id="KW-1185">Reference proteome</keyword>
<dbReference type="Proteomes" id="UP001333102">
    <property type="component" value="Chromosome"/>
</dbReference>
<organism evidence="3 4">
    <name type="scientific">Geochorda subterranea</name>
    <dbReference type="NCBI Taxonomy" id="3109564"/>
    <lineage>
        <taxon>Bacteria</taxon>
        <taxon>Bacillati</taxon>
        <taxon>Bacillota</taxon>
        <taxon>Limnochordia</taxon>
        <taxon>Limnochordales</taxon>
        <taxon>Geochordaceae</taxon>
        <taxon>Geochorda</taxon>
    </lineage>
</organism>
<evidence type="ECO:0000313" key="3">
    <source>
        <dbReference type="EMBL" id="WRP15205.1"/>
    </source>
</evidence>
<dbReference type="PANTHER" id="PTHR43316">
    <property type="entry name" value="HYDROLASE, HALOACID DELAHOGENASE-RELATED"/>
    <property type="match status" value="1"/>
</dbReference>
<dbReference type="Gene3D" id="1.20.120.1600">
    <property type="match status" value="1"/>
</dbReference>
<dbReference type="InterPro" id="IPR036412">
    <property type="entry name" value="HAD-like_sf"/>
</dbReference>
<feature type="region of interest" description="Disordered" evidence="2">
    <location>
        <begin position="221"/>
        <end position="244"/>
    </location>
</feature>
<protein>
    <submittedName>
        <fullName evidence="3">HAD-IA family hydrolase</fullName>
    </submittedName>
</protein>
<name>A0ABZ1BQW9_9FIRM</name>
<evidence type="ECO:0000313" key="4">
    <source>
        <dbReference type="Proteomes" id="UP001333102"/>
    </source>
</evidence>
<dbReference type="InterPro" id="IPR006439">
    <property type="entry name" value="HAD-SF_hydro_IA"/>
</dbReference>
<dbReference type="SFLD" id="SFLDS00003">
    <property type="entry name" value="Haloacid_Dehalogenase"/>
    <property type="match status" value="1"/>
</dbReference>